<evidence type="ECO:0000256" key="9">
    <source>
        <dbReference type="ARBA" id="ARBA00023102"/>
    </source>
</evidence>
<sequence length="364" mass="41060">MSTQSNKFSIESLLRKELITYKPYTPGEQPGLSASTIKLNTNENPYPPSPKIKEAVEKVLQTGVLRKYPNYHSRKLQELIAKDYDLDPDQILVTNGSDEALRLLFQALVGPGDVIVAPDPTYSFYPVLTEQMMVGAIYKAVPLKSDLYFDFESLGKEQGKLLCFAHPNAPTGVEEPKEKLLNLVKNFEGVVLSDEAYIDFTEPNSTLMAEIKNHPNLLVSRTFSKSYALAGLRVGYLVGSLEVISWIRKLKDSYNVGILEQVVAEASYADKEYFLEKRTLVISERTKLKKELESLGFFIPESSTNFLFCKPKLGVSPESLYLQLKDKNILIRYFSTGISKDYVRITIGTEEENTKLLETIRSLI</sequence>
<dbReference type="HAMAP" id="MF_01023">
    <property type="entry name" value="HisC_aminotrans_2"/>
    <property type="match status" value="1"/>
</dbReference>
<protein>
    <recommendedName>
        <fullName evidence="11">Histidinol-phosphate aminotransferase</fullName>
        <ecNumber evidence="11">2.6.1.9</ecNumber>
    </recommendedName>
    <alternativeName>
        <fullName evidence="11">Imidazole acetol-phosphate transaminase</fullName>
    </alternativeName>
</protein>
<keyword evidence="7 11" id="KW-0808">Transferase</keyword>
<dbReference type="PROSITE" id="PS00599">
    <property type="entry name" value="AA_TRANSFER_CLASS_2"/>
    <property type="match status" value="1"/>
</dbReference>
<keyword evidence="6 11" id="KW-0028">Amino-acid biosynthesis</keyword>
<evidence type="ECO:0000256" key="8">
    <source>
        <dbReference type="ARBA" id="ARBA00022898"/>
    </source>
</evidence>
<dbReference type="InterPro" id="IPR001917">
    <property type="entry name" value="Aminotrans_II_pyridoxalP_BS"/>
</dbReference>
<keyword evidence="5 11" id="KW-0032">Aminotransferase</keyword>
<evidence type="ECO:0000256" key="1">
    <source>
        <dbReference type="ARBA" id="ARBA00001933"/>
    </source>
</evidence>
<evidence type="ECO:0000259" key="12">
    <source>
        <dbReference type="Pfam" id="PF00155"/>
    </source>
</evidence>
<evidence type="ECO:0000256" key="5">
    <source>
        <dbReference type="ARBA" id="ARBA00022576"/>
    </source>
</evidence>
<evidence type="ECO:0000256" key="6">
    <source>
        <dbReference type="ARBA" id="ARBA00022605"/>
    </source>
</evidence>
<dbReference type="Pfam" id="PF00155">
    <property type="entry name" value="Aminotran_1_2"/>
    <property type="match status" value="1"/>
</dbReference>
<dbReference type="InterPro" id="IPR015421">
    <property type="entry name" value="PyrdxlP-dep_Trfase_major"/>
</dbReference>
<evidence type="ECO:0000256" key="3">
    <source>
        <dbReference type="ARBA" id="ARBA00007970"/>
    </source>
</evidence>
<dbReference type="CDD" id="cd00609">
    <property type="entry name" value="AAT_like"/>
    <property type="match status" value="1"/>
</dbReference>
<dbReference type="GO" id="GO:0030170">
    <property type="term" value="F:pyridoxal phosphate binding"/>
    <property type="evidence" value="ECO:0007669"/>
    <property type="project" value="InterPro"/>
</dbReference>
<dbReference type="Gene3D" id="3.90.1150.10">
    <property type="entry name" value="Aspartate Aminotransferase, domain 1"/>
    <property type="match status" value="1"/>
</dbReference>
<dbReference type="SUPFAM" id="SSF53383">
    <property type="entry name" value="PLP-dependent transferases"/>
    <property type="match status" value="1"/>
</dbReference>
<dbReference type="EC" id="2.6.1.9" evidence="11"/>
<dbReference type="Proteomes" id="UP000232145">
    <property type="component" value="Unassembled WGS sequence"/>
</dbReference>
<dbReference type="GO" id="GO:0004400">
    <property type="term" value="F:histidinol-phosphate transaminase activity"/>
    <property type="evidence" value="ECO:0007669"/>
    <property type="project" value="UniProtKB-UniRule"/>
</dbReference>
<evidence type="ECO:0000256" key="10">
    <source>
        <dbReference type="ARBA" id="ARBA00047481"/>
    </source>
</evidence>
<feature type="domain" description="Aminotransferase class I/classII large" evidence="12">
    <location>
        <begin position="36"/>
        <end position="360"/>
    </location>
</feature>
<dbReference type="NCBIfam" id="TIGR01141">
    <property type="entry name" value="hisC"/>
    <property type="match status" value="1"/>
</dbReference>
<keyword evidence="9 11" id="KW-0368">Histidine biosynthesis</keyword>
<comment type="caution">
    <text evidence="13">The sequence shown here is derived from an EMBL/GenBank/DDBJ whole genome shotgun (WGS) entry which is preliminary data.</text>
</comment>
<dbReference type="RefSeq" id="WP_100743029.1">
    <property type="nucleotide sequence ID" value="NZ_NPDW01000001.1"/>
</dbReference>
<dbReference type="InterPro" id="IPR015422">
    <property type="entry name" value="PyrdxlP-dep_Trfase_small"/>
</dbReference>
<dbReference type="UniPathway" id="UPA00031">
    <property type="reaction ID" value="UER00012"/>
</dbReference>
<dbReference type="EMBL" id="NPDX01000001">
    <property type="protein sequence ID" value="PJZ86129.1"/>
    <property type="molecule type" value="Genomic_DNA"/>
</dbReference>
<evidence type="ECO:0000313" key="14">
    <source>
        <dbReference type="Proteomes" id="UP000232145"/>
    </source>
</evidence>
<comment type="catalytic activity">
    <reaction evidence="10 11">
        <text>L-histidinol phosphate + 2-oxoglutarate = 3-(imidazol-4-yl)-2-oxopropyl phosphate + L-glutamate</text>
        <dbReference type="Rhea" id="RHEA:23744"/>
        <dbReference type="ChEBI" id="CHEBI:16810"/>
        <dbReference type="ChEBI" id="CHEBI:29985"/>
        <dbReference type="ChEBI" id="CHEBI:57766"/>
        <dbReference type="ChEBI" id="CHEBI:57980"/>
        <dbReference type="EC" id="2.6.1.9"/>
    </reaction>
</comment>
<evidence type="ECO:0000256" key="2">
    <source>
        <dbReference type="ARBA" id="ARBA00005011"/>
    </source>
</evidence>
<reference evidence="13 14" key="1">
    <citation type="submission" date="2017-07" db="EMBL/GenBank/DDBJ databases">
        <title>Leptospira spp. isolated from tropical soils.</title>
        <authorList>
            <person name="Thibeaux R."/>
            <person name="Iraola G."/>
            <person name="Ferres I."/>
            <person name="Bierque E."/>
            <person name="Girault D."/>
            <person name="Soupe-Gilbert M.-E."/>
            <person name="Picardeau M."/>
            <person name="Goarant C."/>
        </authorList>
    </citation>
    <scope>NUCLEOTIDE SEQUENCE [LARGE SCALE GENOMIC DNA]</scope>
    <source>
        <strain evidence="13 14">FH2-B-A1</strain>
    </source>
</reference>
<evidence type="ECO:0000313" key="13">
    <source>
        <dbReference type="EMBL" id="PJZ86129.1"/>
    </source>
</evidence>
<dbReference type="InterPro" id="IPR004839">
    <property type="entry name" value="Aminotransferase_I/II_large"/>
</dbReference>
<comment type="subunit">
    <text evidence="4 11">Homodimer.</text>
</comment>
<comment type="pathway">
    <text evidence="2 11">Amino-acid biosynthesis; L-histidine biosynthesis; L-histidine from 5-phospho-alpha-D-ribose 1-diphosphate: step 7/9.</text>
</comment>
<feature type="modified residue" description="N6-(pyridoxal phosphate)lysine" evidence="11">
    <location>
        <position position="225"/>
    </location>
</feature>
<dbReference type="PANTHER" id="PTHR42885:SF2">
    <property type="entry name" value="HISTIDINOL-PHOSPHATE AMINOTRANSFERASE"/>
    <property type="match status" value="1"/>
</dbReference>
<evidence type="ECO:0000256" key="7">
    <source>
        <dbReference type="ARBA" id="ARBA00022679"/>
    </source>
</evidence>
<keyword evidence="8 11" id="KW-0663">Pyridoxal phosphate</keyword>
<name>A0A2N0APB2_9LEPT</name>
<organism evidence="13 14">
    <name type="scientific">Leptospira harrisiae</name>
    <dbReference type="NCBI Taxonomy" id="2023189"/>
    <lineage>
        <taxon>Bacteria</taxon>
        <taxon>Pseudomonadati</taxon>
        <taxon>Spirochaetota</taxon>
        <taxon>Spirochaetia</taxon>
        <taxon>Leptospirales</taxon>
        <taxon>Leptospiraceae</taxon>
        <taxon>Leptospira</taxon>
    </lineage>
</organism>
<evidence type="ECO:0000256" key="4">
    <source>
        <dbReference type="ARBA" id="ARBA00011738"/>
    </source>
</evidence>
<dbReference type="InterPro" id="IPR015424">
    <property type="entry name" value="PyrdxlP-dep_Trfase"/>
</dbReference>
<evidence type="ECO:0000256" key="11">
    <source>
        <dbReference type="HAMAP-Rule" id="MF_01023"/>
    </source>
</evidence>
<dbReference type="InterPro" id="IPR005861">
    <property type="entry name" value="HisP_aminotrans"/>
</dbReference>
<comment type="similarity">
    <text evidence="3 11">Belongs to the class-II pyridoxal-phosphate-dependent aminotransferase family. Histidinol-phosphate aminotransferase subfamily.</text>
</comment>
<dbReference type="AlphaFoldDB" id="A0A2N0APB2"/>
<dbReference type="PANTHER" id="PTHR42885">
    <property type="entry name" value="HISTIDINOL-PHOSPHATE AMINOTRANSFERASE-RELATED"/>
    <property type="match status" value="1"/>
</dbReference>
<dbReference type="GO" id="GO:0000105">
    <property type="term" value="P:L-histidine biosynthetic process"/>
    <property type="evidence" value="ECO:0007669"/>
    <property type="project" value="UniProtKB-UniRule"/>
</dbReference>
<comment type="cofactor">
    <cofactor evidence="1 11">
        <name>pyridoxal 5'-phosphate</name>
        <dbReference type="ChEBI" id="CHEBI:597326"/>
    </cofactor>
</comment>
<dbReference type="Gene3D" id="3.40.640.10">
    <property type="entry name" value="Type I PLP-dependent aspartate aminotransferase-like (Major domain)"/>
    <property type="match status" value="1"/>
</dbReference>
<gene>
    <name evidence="11 13" type="primary">hisC</name>
    <name evidence="13" type="ORF">CH364_08150</name>
</gene>
<dbReference type="OrthoDB" id="9813612at2"/>
<keyword evidence="14" id="KW-1185">Reference proteome</keyword>
<proteinExistence type="inferred from homology"/>
<accession>A0A2N0APB2</accession>